<sequence>MLKIIESRIKKAKKVKEFKEFQRVTELNDSIHEELDFHETVRKMRVDLIIIIVEMALLEKDQIESLREKINLVYDERPKDLTMRILFYNYNEIQELTGDDLTNVLQDENKFQTFYNLSMIKKKHYQLEIGFVYKKVKEIKTTVKSKIGLIHFCYSNSVCEQPHQMLNDQYDYYCLMFNDIQHPYRSIPFVKNFFASPPFLNSMFSRCFSDECYSRYCHFNNGNYEWLTTKKKPKFKECECHHGIFVDLQQNETECPEFGICYSGEINIADFPFGVGAVRVAFHGFDMDKNEIIIKQFKTKNMMGFESYVDTVAMHLQCQYISRLFESYISLLKEGKTNEEITMLDIRARKEELESNKTRTTENEEKERNELDSIKKVTFIPLRLFIETPRTSSLRRQFFDSKKISVNEIERMAVGKTIWFIEQPLVGSFEKYNSNNSSVNYCNYSYTMQCFSHFSYFISSQSFIITDLQGVFRKEDNLYELTDPAIHHQFLSHYFFAFTNLGNTGINQFFITHKCNKYCTALQLPPHPFQPSELYK</sequence>
<dbReference type="Gene3D" id="3.30.200.20">
    <property type="entry name" value="Phosphorylase Kinase, domain 1"/>
    <property type="match status" value="1"/>
</dbReference>
<dbReference type="VEuPathDB" id="AmoebaDB:EHI5A_009020"/>
<dbReference type="SMART" id="SM00811">
    <property type="entry name" value="Alpha_kinase"/>
    <property type="match status" value="1"/>
</dbReference>
<proteinExistence type="inferred from homology"/>
<comment type="similarity">
    <text evidence="1">Belongs to the protein kinase superfamily. Alpha-type protein kinase family. ALPK subfamily.</text>
</comment>
<dbReference type="PROSITE" id="PS51158">
    <property type="entry name" value="ALPHA_KINASE"/>
    <property type="match status" value="1"/>
</dbReference>
<dbReference type="PANTHER" id="PTHR45992">
    <property type="entry name" value="EUKARYOTIC ELONGATION FACTOR 2 KINASE-RELATED"/>
    <property type="match status" value="1"/>
</dbReference>
<dbReference type="Pfam" id="PF02816">
    <property type="entry name" value="Alpha_kinase"/>
    <property type="match status" value="1"/>
</dbReference>
<dbReference type="VEuPathDB" id="AmoebaDB:EHI_141020"/>
<dbReference type="AlphaFoldDB" id="A0A5K1TYD5"/>
<evidence type="ECO:0000313" key="9">
    <source>
        <dbReference type="EMBL" id="GAT96481.1"/>
    </source>
</evidence>
<evidence type="ECO:0000256" key="4">
    <source>
        <dbReference type="ARBA" id="ARBA00022741"/>
    </source>
</evidence>
<dbReference type="FunFam" id="3.30.200.20:FF:001112">
    <property type="entry name" value="Elongation factor 2 kinase, putative"/>
    <property type="match status" value="1"/>
</dbReference>
<organism evidence="9 10">
    <name type="scientific">Entamoeba histolytica</name>
    <dbReference type="NCBI Taxonomy" id="5759"/>
    <lineage>
        <taxon>Eukaryota</taxon>
        <taxon>Amoebozoa</taxon>
        <taxon>Evosea</taxon>
        <taxon>Archamoebae</taxon>
        <taxon>Mastigamoebida</taxon>
        <taxon>Entamoebidae</taxon>
        <taxon>Entamoeba</taxon>
    </lineage>
</organism>
<feature type="domain" description="Alpha-type protein kinase" evidence="8">
    <location>
        <begin position="218"/>
        <end position="527"/>
    </location>
</feature>
<keyword evidence="7" id="KW-0175">Coiled coil</keyword>
<evidence type="ECO:0000256" key="7">
    <source>
        <dbReference type="SAM" id="Coils"/>
    </source>
</evidence>
<dbReference type="GO" id="GO:0005524">
    <property type="term" value="F:ATP binding"/>
    <property type="evidence" value="ECO:0007669"/>
    <property type="project" value="UniProtKB-KW"/>
</dbReference>
<evidence type="ECO:0000256" key="1">
    <source>
        <dbReference type="ARBA" id="ARBA00008651"/>
    </source>
</evidence>
<evidence type="ECO:0000313" key="10">
    <source>
        <dbReference type="Proteomes" id="UP000078387"/>
    </source>
</evidence>
<dbReference type="VEuPathDB" id="AmoebaDB:EHI8A_005960"/>
<dbReference type="Proteomes" id="UP000078387">
    <property type="component" value="Unassembled WGS sequence"/>
</dbReference>
<keyword evidence="2" id="KW-0723">Serine/threonine-protein kinase</keyword>
<protein>
    <recommendedName>
        <fullName evidence="8">Alpha-type protein kinase domain-containing protein</fullName>
    </recommendedName>
</protein>
<dbReference type="VEuPathDB" id="AmoebaDB:KM1_008470"/>
<keyword evidence="3" id="KW-0808">Transferase</keyword>
<accession>A0A5K1TYD5</accession>
<feature type="coiled-coil region" evidence="7">
    <location>
        <begin position="343"/>
        <end position="370"/>
    </location>
</feature>
<keyword evidence="5" id="KW-0418">Kinase</keyword>
<evidence type="ECO:0000256" key="6">
    <source>
        <dbReference type="ARBA" id="ARBA00022840"/>
    </source>
</evidence>
<evidence type="ECO:0000256" key="5">
    <source>
        <dbReference type="ARBA" id="ARBA00022777"/>
    </source>
</evidence>
<dbReference type="CDD" id="cd04515">
    <property type="entry name" value="Alpha_kinase"/>
    <property type="match status" value="1"/>
</dbReference>
<name>A0A5K1TYD5_ENTHI</name>
<dbReference type="SUPFAM" id="SSF56112">
    <property type="entry name" value="Protein kinase-like (PK-like)"/>
    <property type="match status" value="1"/>
</dbReference>
<evidence type="ECO:0000256" key="2">
    <source>
        <dbReference type="ARBA" id="ARBA00022527"/>
    </source>
</evidence>
<gene>
    <name evidence="9" type="ORF">CL6EHI_141020</name>
</gene>
<dbReference type="FunFam" id="3.20.200.10:FF:000008">
    <property type="entry name" value="Elongation factor 2 kinase, putative"/>
    <property type="match status" value="1"/>
</dbReference>
<dbReference type="EMBL" id="BDEQ01000001">
    <property type="protein sequence ID" value="GAT96481.1"/>
    <property type="molecule type" value="Genomic_DNA"/>
</dbReference>
<dbReference type="InterPro" id="IPR051852">
    <property type="entry name" value="Alpha-type_PK"/>
</dbReference>
<evidence type="ECO:0000259" key="8">
    <source>
        <dbReference type="PROSITE" id="PS51158"/>
    </source>
</evidence>
<evidence type="ECO:0000256" key="3">
    <source>
        <dbReference type="ARBA" id="ARBA00022679"/>
    </source>
</evidence>
<comment type="caution">
    <text evidence="9">The sequence shown here is derived from an EMBL/GenBank/DDBJ whole genome shotgun (WGS) entry which is preliminary data.</text>
</comment>
<keyword evidence="4" id="KW-0547">Nucleotide-binding</keyword>
<dbReference type="InterPro" id="IPR004166">
    <property type="entry name" value="a-kinase_dom"/>
</dbReference>
<dbReference type="GO" id="GO:0004674">
    <property type="term" value="F:protein serine/threonine kinase activity"/>
    <property type="evidence" value="ECO:0007669"/>
    <property type="project" value="UniProtKB-KW"/>
</dbReference>
<keyword evidence="6" id="KW-0067">ATP-binding</keyword>
<dbReference type="Gene3D" id="3.20.200.10">
    <property type="entry name" value="MHCK/EF2 kinase"/>
    <property type="match status" value="1"/>
</dbReference>
<dbReference type="PANTHER" id="PTHR45992:SF11">
    <property type="entry name" value="ALPHA-TYPE PROTEIN KINASE DOMAIN-CONTAINING PROTEIN"/>
    <property type="match status" value="1"/>
</dbReference>
<reference evidence="9 10" key="1">
    <citation type="submission" date="2016-05" db="EMBL/GenBank/DDBJ databases">
        <title>First whole genome sequencing of Entamoeba histolytica HM1:IMSS-clone-6.</title>
        <authorList>
            <person name="Mukherjee Avik.K."/>
            <person name="Izumyama S."/>
            <person name="Nakada-Tsukui K."/>
            <person name="Nozaki T."/>
        </authorList>
    </citation>
    <scope>NUCLEOTIDE SEQUENCE [LARGE SCALE GENOMIC DNA]</scope>
    <source>
        <strain evidence="9 10">HM1:IMSS clone 6</strain>
    </source>
</reference>
<dbReference type="VEuPathDB" id="AmoebaDB:EHI7A_002080"/>
<dbReference type="OMA" id="DENKFQM"/>
<dbReference type="InterPro" id="IPR011009">
    <property type="entry name" value="Kinase-like_dom_sf"/>
</dbReference>